<keyword evidence="6" id="KW-0436">Ligase</keyword>
<organism evidence="6 7">
    <name type="scientific">Caballeronia zhejiangensis</name>
    <dbReference type="NCBI Taxonomy" id="871203"/>
    <lineage>
        <taxon>Bacteria</taxon>
        <taxon>Pseudomonadati</taxon>
        <taxon>Pseudomonadota</taxon>
        <taxon>Betaproteobacteria</taxon>
        <taxon>Burkholderiales</taxon>
        <taxon>Burkholderiaceae</taxon>
        <taxon>Caballeronia</taxon>
    </lineage>
</organism>
<dbReference type="PANTHER" id="PTHR23407:SF1">
    <property type="entry name" value="5-FORMYLTETRAHYDROFOLATE CYCLO-LIGASE"/>
    <property type="match status" value="1"/>
</dbReference>
<dbReference type="InterPro" id="IPR037171">
    <property type="entry name" value="NagB/RpiA_transferase-like"/>
</dbReference>
<keyword evidence="3 4" id="KW-0067">ATP-binding</keyword>
<evidence type="ECO:0000256" key="2">
    <source>
        <dbReference type="ARBA" id="ARBA00022741"/>
    </source>
</evidence>
<dbReference type="Pfam" id="PF01812">
    <property type="entry name" value="5-FTHF_cyc-lig"/>
    <property type="match status" value="1"/>
</dbReference>
<comment type="cofactor">
    <cofactor evidence="5">
        <name>Mg(2+)</name>
        <dbReference type="ChEBI" id="CHEBI:18420"/>
    </cofactor>
</comment>
<feature type="binding site" evidence="4">
    <location>
        <begin position="166"/>
        <end position="174"/>
    </location>
    <ligand>
        <name>ATP</name>
        <dbReference type="ChEBI" id="CHEBI:30616"/>
    </ligand>
</feature>
<sequence length="221" mass="24648">MRRFDIFISGARMVLNRVLRSEESIARNVCDEPKREPKSALRATLLAKREAQQEQAGQDARNEALAIRLQEVLARHEARCVGFYWPVAGEFDARDALTRWLAADATRSAALPVVVKPHAPMVFHAWRADSPMKEGRYRIPVPAEEKAVVPELLLIPCVGFDADRYRLGYGGGYYDRTLAAWPNGARPVTIGVAYESGLCATLPRETHDMPLDAIVTESAVY</sequence>
<dbReference type="SUPFAM" id="SSF100950">
    <property type="entry name" value="NagB/RpiA/CoA transferase-like"/>
    <property type="match status" value="1"/>
</dbReference>
<dbReference type="GO" id="GO:0005524">
    <property type="term" value="F:ATP binding"/>
    <property type="evidence" value="ECO:0007669"/>
    <property type="project" value="UniProtKB-KW"/>
</dbReference>
<evidence type="ECO:0000313" key="6">
    <source>
        <dbReference type="EMBL" id="KDR27363.1"/>
    </source>
</evidence>
<reference evidence="6 7" key="1">
    <citation type="submission" date="2014-03" db="EMBL/GenBank/DDBJ databases">
        <title>Draft Genome Sequences of Four Burkholderia Strains.</title>
        <authorList>
            <person name="Liu X.Y."/>
            <person name="Li C.X."/>
            <person name="Xu J.H."/>
        </authorList>
    </citation>
    <scope>NUCLEOTIDE SEQUENCE [LARGE SCALE GENOMIC DNA]</scope>
    <source>
        <strain evidence="6 7">OP-1</strain>
    </source>
</reference>
<comment type="catalytic activity">
    <reaction evidence="5">
        <text>(6S)-5-formyl-5,6,7,8-tetrahydrofolate + ATP = (6R)-5,10-methenyltetrahydrofolate + ADP + phosphate</text>
        <dbReference type="Rhea" id="RHEA:10488"/>
        <dbReference type="ChEBI" id="CHEBI:30616"/>
        <dbReference type="ChEBI" id="CHEBI:43474"/>
        <dbReference type="ChEBI" id="CHEBI:57455"/>
        <dbReference type="ChEBI" id="CHEBI:57457"/>
        <dbReference type="ChEBI" id="CHEBI:456216"/>
        <dbReference type="EC" id="6.3.3.2"/>
    </reaction>
</comment>
<dbReference type="GO" id="GO:0030272">
    <property type="term" value="F:5-formyltetrahydrofolate cyclo-ligase activity"/>
    <property type="evidence" value="ECO:0007669"/>
    <property type="project" value="UniProtKB-EC"/>
</dbReference>
<dbReference type="NCBIfam" id="TIGR02727">
    <property type="entry name" value="MTHFS_bact"/>
    <property type="match status" value="1"/>
</dbReference>
<dbReference type="GO" id="GO:0046872">
    <property type="term" value="F:metal ion binding"/>
    <property type="evidence" value="ECO:0007669"/>
    <property type="project" value="UniProtKB-KW"/>
</dbReference>
<dbReference type="EMBL" id="JFHD01000026">
    <property type="protein sequence ID" value="KDR27363.1"/>
    <property type="molecule type" value="Genomic_DNA"/>
</dbReference>
<dbReference type="EC" id="6.3.3.2" evidence="5"/>
<feature type="binding site" evidence="4">
    <location>
        <begin position="38"/>
        <end position="42"/>
    </location>
    <ligand>
        <name>ATP</name>
        <dbReference type="ChEBI" id="CHEBI:30616"/>
    </ligand>
</feature>
<evidence type="ECO:0000313" key="7">
    <source>
        <dbReference type="Proteomes" id="UP000027451"/>
    </source>
</evidence>
<dbReference type="GO" id="GO:0035999">
    <property type="term" value="P:tetrahydrofolate interconversion"/>
    <property type="evidence" value="ECO:0007669"/>
    <property type="project" value="TreeGrafter"/>
</dbReference>
<protein>
    <recommendedName>
        <fullName evidence="5">5-formyltetrahydrofolate cyclo-ligase</fullName>
        <ecNumber evidence="5">6.3.3.2</ecNumber>
    </recommendedName>
</protein>
<feature type="binding site" evidence="4">
    <location>
        <position position="90"/>
    </location>
    <ligand>
        <name>substrate</name>
    </ligand>
</feature>
<keyword evidence="2 4" id="KW-0547">Nucleotide-binding</keyword>
<keyword evidence="7" id="KW-1185">Reference proteome</keyword>
<evidence type="ECO:0000256" key="1">
    <source>
        <dbReference type="ARBA" id="ARBA00010638"/>
    </source>
</evidence>
<gene>
    <name evidence="6" type="ORF">BG60_17900</name>
</gene>
<dbReference type="Gene3D" id="3.40.50.10420">
    <property type="entry name" value="NagB/RpiA/CoA transferase-like"/>
    <property type="match status" value="1"/>
</dbReference>
<evidence type="ECO:0000256" key="3">
    <source>
        <dbReference type="ARBA" id="ARBA00022840"/>
    </source>
</evidence>
<dbReference type="InterPro" id="IPR024185">
    <property type="entry name" value="FTHF_cligase-like_sf"/>
</dbReference>
<dbReference type="PIRSF" id="PIRSF006806">
    <property type="entry name" value="FTHF_cligase"/>
    <property type="match status" value="1"/>
</dbReference>
<evidence type="ECO:0000256" key="4">
    <source>
        <dbReference type="PIRSR" id="PIRSR006806-1"/>
    </source>
</evidence>
<comment type="similarity">
    <text evidence="1 5">Belongs to the 5-formyltetrahydrofolate cyclo-ligase family.</text>
</comment>
<evidence type="ECO:0000256" key="5">
    <source>
        <dbReference type="RuleBase" id="RU361279"/>
    </source>
</evidence>
<name>A0A656QIK6_9BURK</name>
<dbReference type="AlphaFoldDB" id="A0A656QIK6"/>
<proteinExistence type="inferred from homology"/>
<keyword evidence="5" id="KW-0460">Magnesium</keyword>
<dbReference type="GO" id="GO:0009396">
    <property type="term" value="P:folic acid-containing compound biosynthetic process"/>
    <property type="evidence" value="ECO:0007669"/>
    <property type="project" value="TreeGrafter"/>
</dbReference>
<accession>A0A656QIK6</accession>
<dbReference type="PANTHER" id="PTHR23407">
    <property type="entry name" value="ATPASE INHIBITOR/5-FORMYLTETRAHYDROFOLATE CYCLO-LIGASE"/>
    <property type="match status" value="1"/>
</dbReference>
<keyword evidence="5" id="KW-0479">Metal-binding</keyword>
<dbReference type="Proteomes" id="UP000027451">
    <property type="component" value="Unassembled WGS sequence"/>
</dbReference>
<dbReference type="InterPro" id="IPR002698">
    <property type="entry name" value="FTHF_cligase"/>
</dbReference>
<comment type="caution">
    <text evidence="6">The sequence shown here is derived from an EMBL/GenBank/DDBJ whole genome shotgun (WGS) entry which is preliminary data.</text>
</comment>